<organism evidence="1 2">
    <name type="scientific">Cyclotella atomus</name>
    <dbReference type="NCBI Taxonomy" id="382360"/>
    <lineage>
        <taxon>Eukaryota</taxon>
        <taxon>Sar</taxon>
        <taxon>Stramenopiles</taxon>
        <taxon>Ochrophyta</taxon>
        <taxon>Bacillariophyta</taxon>
        <taxon>Coscinodiscophyceae</taxon>
        <taxon>Thalassiosirophycidae</taxon>
        <taxon>Stephanodiscales</taxon>
        <taxon>Stephanodiscaceae</taxon>
        <taxon>Cyclotella</taxon>
    </lineage>
</organism>
<evidence type="ECO:0000313" key="2">
    <source>
        <dbReference type="Proteomes" id="UP001530400"/>
    </source>
</evidence>
<reference evidence="1 2" key="1">
    <citation type="submission" date="2024-10" db="EMBL/GenBank/DDBJ databases">
        <title>Updated reference genomes for cyclostephanoid diatoms.</title>
        <authorList>
            <person name="Roberts W.R."/>
            <person name="Alverson A.J."/>
        </authorList>
    </citation>
    <scope>NUCLEOTIDE SEQUENCE [LARGE SCALE GENOMIC DNA]</scope>
    <source>
        <strain evidence="1 2">AJA010-31</strain>
    </source>
</reference>
<name>A0ABD3PV65_9STRA</name>
<gene>
    <name evidence="1" type="ORF">ACHAWO_003980</name>
</gene>
<comment type="caution">
    <text evidence="1">The sequence shown here is derived from an EMBL/GenBank/DDBJ whole genome shotgun (WGS) entry which is preliminary data.</text>
</comment>
<protein>
    <submittedName>
        <fullName evidence="1">Uncharacterized protein</fullName>
    </submittedName>
</protein>
<keyword evidence="2" id="KW-1185">Reference proteome</keyword>
<dbReference type="Proteomes" id="UP001530400">
    <property type="component" value="Unassembled WGS sequence"/>
</dbReference>
<evidence type="ECO:0000313" key="1">
    <source>
        <dbReference type="EMBL" id="KAL3792024.1"/>
    </source>
</evidence>
<proteinExistence type="predicted"/>
<dbReference type="EMBL" id="JALLPJ020000439">
    <property type="protein sequence ID" value="KAL3792024.1"/>
    <property type="molecule type" value="Genomic_DNA"/>
</dbReference>
<dbReference type="AlphaFoldDB" id="A0ABD3PV65"/>
<sequence length="181" mass="19351">MTLGFGFMDTYNHDPYRSCIDCTLGVTFGLSTLAAGVVFGDALENVFHRIVPVIKMSKASCNLGISNSCSLLGEITWCDTGASLLKLHALEEGKSLEVWGVEIDNEMNPECRPDVDGVIASITALLAVAALLQSYMQPCLTLKEGEVLGSNDESSTSSNNSAVESLVHLLNPPPPLVEDIF</sequence>
<accession>A0ABD3PV65</accession>